<comment type="caution">
    <text evidence="8">The sequence shown here is derived from an EMBL/GenBank/DDBJ whole genome shotgun (WGS) entry which is preliminary data.</text>
</comment>
<evidence type="ECO:0000313" key="8">
    <source>
        <dbReference type="EMBL" id="DBA04698.1"/>
    </source>
</evidence>
<dbReference type="PANTHER" id="PTHR11219:SF69">
    <property type="entry name" value="TENEURIN-A"/>
    <property type="match status" value="1"/>
</dbReference>
<evidence type="ECO:0000256" key="5">
    <source>
        <dbReference type="SAM" id="MobiDB-lite"/>
    </source>
</evidence>
<keyword evidence="9" id="KW-1185">Reference proteome</keyword>
<evidence type="ECO:0000259" key="7">
    <source>
        <dbReference type="PROSITE" id="PS50026"/>
    </source>
</evidence>
<feature type="chain" id="PRO_5043348845" description="EGF-like domain-containing protein" evidence="6">
    <location>
        <begin position="19"/>
        <end position="349"/>
    </location>
</feature>
<dbReference type="InterPro" id="IPR000742">
    <property type="entry name" value="EGF"/>
</dbReference>
<protein>
    <recommendedName>
        <fullName evidence="7">EGF-like domain-containing protein</fullName>
    </recommendedName>
</protein>
<evidence type="ECO:0000256" key="1">
    <source>
        <dbReference type="ARBA" id="ARBA00022536"/>
    </source>
</evidence>
<evidence type="ECO:0000256" key="2">
    <source>
        <dbReference type="ARBA" id="ARBA00022737"/>
    </source>
</evidence>
<dbReference type="SUPFAM" id="SSF57196">
    <property type="entry name" value="EGF/Laminin"/>
    <property type="match status" value="2"/>
</dbReference>
<dbReference type="InterPro" id="IPR051216">
    <property type="entry name" value="Teneurin"/>
</dbReference>
<reference evidence="8" key="1">
    <citation type="submission" date="2022-11" db="EMBL/GenBank/DDBJ databases">
        <authorList>
            <person name="Morgan W.R."/>
            <person name="Tartar A."/>
        </authorList>
    </citation>
    <scope>NUCLEOTIDE SEQUENCE</scope>
    <source>
        <strain evidence="8">ARSEF 373</strain>
    </source>
</reference>
<keyword evidence="2" id="KW-0677">Repeat</keyword>
<dbReference type="SMART" id="SM00181">
    <property type="entry name" value="EGF"/>
    <property type="match status" value="3"/>
</dbReference>
<dbReference type="Proteomes" id="UP001146120">
    <property type="component" value="Unassembled WGS sequence"/>
</dbReference>
<feature type="domain" description="EGF-like" evidence="7">
    <location>
        <begin position="189"/>
        <end position="228"/>
    </location>
</feature>
<dbReference type="PROSITE" id="PS00022">
    <property type="entry name" value="EGF_1"/>
    <property type="match status" value="2"/>
</dbReference>
<dbReference type="Pfam" id="PF00008">
    <property type="entry name" value="EGF"/>
    <property type="match status" value="1"/>
</dbReference>
<dbReference type="PROSITE" id="PS50026">
    <property type="entry name" value="EGF_3"/>
    <property type="match status" value="1"/>
</dbReference>
<dbReference type="AlphaFoldDB" id="A0AAV2ZJ83"/>
<dbReference type="PANTHER" id="PTHR11219">
    <property type="entry name" value="TENEURIN AND N-ACETYLGLUCOSAMINE-1-PHOSPHODIESTER ALPHA-N-ACETYLGLUCOSAMINIDASE"/>
    <property type="match status" value="1"/>
</dbReference>
<evidence type="ECO:0000256" key="6">
    <source>
        <dbReference type="SAM" id="SignalP"/>
    </source>
</evidence>
<dbReference type="Gene3D" id="2.10.25.10">
    <property type="entry name" value="Laminin"/>
    <property type="match status" value="2"/>
</dbReference>
<organism evidence="8 9">
    <name type="scientific">Lagenidium giganteum</name>
    <dbReference type="NCBI Taxonomy" id="4803"/>
    <lineage>
        <taxon>Eukaryota</taxon>
        <taxon>Sar</taxon>
        <taxon>Stramenopiles</taxon>
        <taxon>Oomycota</taxon>
        <taxon>Peronosporomycetes</taxon>
        <taxon>Pythiales</taxon>
        <taxon>Pythiaceae</taxon>
    </lineage>
</organism>
<comment type="caution">
    <text evidence="4">Lacks conserved residue(s) required for the propagation of feature annotation.</text>
</comment>
<feature type="signal peptide" evidence="6">
    <location>
        <begin position="1"/>
        <end position="18"/>
    </location>
</feature>
<reference evidence="8" key="2">
    <citation type="journal article" date="2023" name="Microbiol Resour">
        <title>Decontamination and Annotation of the Draft Genome Sequence of the Oomycete Lagenidium giganteum ARSEF 373.</title>
        <authorList>
            <person name="Morgan W.R."/>
            <person name="Tartar A."/>
        </authorList>
    </citation>
    <scope>NUCLEOTIDE SEQUENCE</scope>
    <source>
        <strain evidence="8">ARSEF 373</strain>
    </source>
</reference>
<evidence type="ECO:0000256" key="3">
    <source>
        <dbReference type="ARBA" id="ARBA00023157"/>
    </source>
</evidence>
<proteinExistence type="predicted"/>
<dbReference type="Pfam" id="PF23106">
    <property type="entry name" value="EGF_Teneurin"/>
    <property type="match status" value="1"/>
</dbReference>
<feature type="disulfide bond" evidence="4">
    <location>
        <begin position="218"/>
        <end position="227"/>
    </location>
</feature>
<keyword evidence="1 4" id="KW-0245">EGF-like domain</keyword>
<dbReference type="EMBL" id="DAKRPA010000006">
    <property type="protein sequence ID" value="DBA04698.1"/>
    <property type="molecule type" value="Genomic_DNA"/>
</dbReference>
<accession>A0AAV2ZJ83</accession>
<name>A0AAV2ZJ83_9STRA</name>
<gene>
    <name evidence="8" type="ORF">N0F65_012281</name>
</gene>
<evidence type="ECO:0000313" key="9">
    <source>
        <dbReference type="Proteomes" id="UP001146120"/>
    </source>
</evidence>
<dbReference type="PROSITE" id="PS01186">
    <property type="entry name" value="EGF_2"/>
    <property type="match status" value="1"/>
</dbReference>
<keyword evidence="3 4" id="KW-1015">Disulfide bond</keyword>
<keyword evidence="6" id="KW-0732">Signal</keyword>
<sequence>MKARQWLGAIAVAAVVVCTTTTSSVAAAAAKPSAKDRPGNCKDDKDCEKGYACVSLQTTRSGTETVKQCLPRDQDADVCAGQLAGMCPTFSSWKSPYNAISSVCTYKPAKNCAGGSSTTSGSGSARKGELMCVPGATDTDGGALNVIYGCIDFDTKNGKLLFSAQEDGTKLAKKLDIANTLLKSCLNNATNSSSSLLCSGQGTCVPTAVAKLEYKCRCNTGYTGSFCDVVESNKCALPGQCETGMCNLAKKQCECEEGTTGPQCSQCDATSEKACSSNGKCVDKKCECSDGWQGAQCKVKASKTVSKGSDTDVGSPDKSDSRGGQSAAPRTHPWTMLGLTSTMLMVTFL</sequence>
<feature type="region of interest" description="Disordered" evidence="5">
    <location>
        <begin position="306"/>
        <end position="333"/>
    </location>
</feature>
<evidence type="ECO:0000256" key="4">
    <source>
        <dbReference type="PROSITE-ProRule" id="PRU00076"/>
    </source>
</evidence>